<organism evidence="2 3">
    <name type="scientific">Pycnoporus cinnabarinus</name>
    <name type="common">Cinnabar-red polypore</name>
    <name type="synonym">Trametes cinnabarina</name>
    <dbReference type="NCBI Taxonomy" id="5643"/>
    <lineage>
        <taxon>Eukaryota</taxon>
        <taxon>Fungi</taxon>
        <taxon>Dikarya</taxon>
        <taxon>Basidiomycota</taxon>
        <taxon>Agaricomycotina</taxon>
        <taxon>Agaricomycetes</taxon>
        <taxon>Polyporales</taxon>
        <taxon>Polyporaceae</taxon>
        <taxon>Trametes</taxon>
    </lineage>
</organism>
<dbReference type="InterPro" id="IPR046521">
    <property type="entry name" value="DUF6698"/>
</dbReference>
<keyword evidence="3" id="KW-1185">Reference proteome</keyword>
<evidence type="ECO:0000313" key="2">
    <source>
        <dbReference type="EMBL" id="CDO69345.1"/>
    </source>
</evidence>
<proteinExistence type="predicted"/>
<sequence>MRTEDFKTKTSRGFKNAFTGRLLCPITKLGDFDADPAAFLRGIRDGVIKIKAWDWPLFLYDESMVVPGQVKPGLFRNTQLIKWYQVIFTGPQSADPDLAESSKSTRKPSLAKKYGIIAVTPESICYVAALVRFLLNSQAAWALKDGHFEGPVFVRSLTRVFARNPKWMETTLRWWNEQVYKTMDDDADEEGLAADLMDLEGDDGEGAEGESEDEQGFYAEAEDEEELEYAQEVPCAPTASYDEEPGDNLSDGADQRDLDANADA</sequence>
<gene>
    <name evidence="2" type="ORF">BN946_scf184746.g26</name>
</gene>
<dbReference type="OrthoDB" id="2757268at2759"/>
<reference evidence="2" key="1">
    <citation type="submission" date="2014-01" db="EMBL/GenBank/DDBJ databases">
        <title>The genome of the white-rot fungus Pycnoporus cinnabarinus: a basidiomycete model with a versatile arsenal for lignocellulosic biomass breakdown.</title>
        <authorList>
            <person name="Levasseur A."/>
            <person name="Lomascolo A."/>
            <person name="Ruiz-Duenas F.J."/>
            <person name="Uzan E."/>
            <person name="Piumi F."/>
            <person name="Kues U."/>
            <person name="Ram A.F.J."/>
            <person name="Murat C."/>
            <person name="Haon M."/>
            <person name="Benoit I."/>
            <person name="Arfi Y."/>
            <person name="Chevret D."/>
            <person name="Drula E."/>
            <person name="Kwon M.J."/>
            <person name="Gouret P."/>
            <person name="Lesage-Meessen L."/>
            <person name="Lombard V."/>
            <person name="Mariette J."/>
            <person name="Noirot C."/>
            <person name="Park J."/>
            <person name="Patyshakuliyeva A."/>
            <person name="Wieneger R.A.B."/>
            <person name="Wosten H.A.B."/>
            <person name="Martin F."/>
            <person name="Coutinho P.M."/>
            <person name="de Vries R."/>
            <person name="Martinez A.T."/>
            <person name="Klopp C."/>
            <person name="Pontarotti P."/>
            <person name="Henrissat B."/>
            <person name="Record E."/>
        </authorList>
    </citation>
    <scope>NUCLEOTIDE SEQUENCE [LARGE SCALE GENOMIC DNA]</scope>
    <source>
        <strain evidence="2">BRFM137</strain>
    </source>
</reference>
<feature type="compositionally biased region" description="Acidic residues" evidence="1">
    <location>
        <begin position="199"/>
        <end position="229"/>
    </location>
</feature>
<dbReference type="EMBL" id="CCBP010000036">
    <property type="protein sequence ID" value="CDO69345.1"/>
    <property type="molecule type" value="Genomic_DNA"/>
</dbReference>
<dbReference type="OMA" id="RETINWW"/>
<feature type="region of interest" description="Disordered" evidence="1">
    <location>
        <begin position="199"/>
        <end position="264"/>
    </location>
</feature>
<evidence type="ECO:0000256" key="1">
    <source>
        <dbReference type="SAM" id="MobiDB-lite"/>
    </source>
</evidence>
<dbReference type="STRING" id="5643.A0A060S4U6"/>
<comment type="caution">
    <text evidence="2">The sequence shown here is derived from an EMBL/GenBank/DDBJ whole genome shotgun (WGS) entry which is preliminary data.</text>
</comment>
<evidence type="ECO:0000313" key="3">
    <source>
        <dbReference type="Proteomes" id="UP000029665"/>
    </source>
</evidence>
<accession>A0A060S4U6</accession>
<dbReference type="Pfam" id="PF20414">
    <property type="entry name" value="DUF6698"/>
    <property type="match status" value="1"/>
</dbReference>
<protein>
    <submittedName>
        <fullName evidence="2">Uncharacterized protein</fullName>
    </submittedName>
</protein>
<feature type="compositionally biased region" description="Basic and acidic residues" evidence="1">
    <location>
        <begin position="253"/>
        <end position="264"/>
    </location>
</feature>
<dbReference type="HOGENOM" id="CLU_1054263_0_0_1"/>
<name>A0A060S4U6_PYCCI</name>
<dbReference type="AlphaFoldDB" id="A0A060S4U6"/>
<dbReference type="Proteomes" id="UP000029665">
    <property type="component" value="Unassembled WGS sequence"/>
</dbReference>